<dbReference type="RefSeq" id="XP_024322488.1">
    <property type="nucleotide sequence ID" value="XM_024469624.1"/>
</dbReference>
<dbReference type="GeneID" id="36289080"/>
<gene>
    <name evidence="2" type="ORF">VC83_06018</name>
</gene>
<dbReference type="Proteomes" id="UP000077154">
    <property type="component" value="Unassembled WGS sequence"/>
</dbReference>
<dbReference type="OrthoDB" id="10344410at2759"/>
<proteinExistence type="predicted"/>
<reference evidence="2" key="1">
    <citation type="submission" date="2016-03" db="EMBL/GenBank/DDBJ databases">
        <title>Updated assembly of Pseudogymnoascus destructans, the fungus causing white-nose syndrome of bats.</title>
        <authorList>
            <person name="Palmer J.M."/>
            <person name="Drees K.P."/>
            <person name="Foster J.T."/>
            <person name="Lindner D.L."/>
        </authorList>
    </citation>
    <scope>NUCLEOTIDE SEQUENCE [LARGE SCALE GENOMIC DNA]</scope>
    <source>
        <strain evidence="2">20631-21</strain>
    </source>
</reference>
<dbReference type="AlphaFoldDB" id="A0A177A501"/>
<feature type="signal peptide" evidence="1">
    <location>
        <begin position="1"/>
        <end position="16"/>
    </location>
</feature>
<accession>A0A177A501</accession>
<evidence type="ECO:0000256" key="1">
    <source>
        <dbReference type="SAM" id="SignalP"/>
    </source>
</evidence>
<sequence length="104" mass="11113">MKVMIVLSTVIRLGLAAPPLDARSGLQRQEEAGIGSCCLIYGLYKALKHALEKAHDPSAQKSYDSCKRTAKATGKICSAATCTAIAGTLTLRLRLLLLLPFARV</sequence>
<name>A0A177A501_9PEZI</name>
<evidence type="ECO:0000313" key="2">
    <source>
        <dbReference type="EMBL" id="OAF57197.1"/>
    </source>
</evidence>
<protein>
    <recommendedName>
        <fullName evidence="3">Fungal calcium binding protein domain-containing protein</fullName>
    </recommendedName>
</protein>
<dbReference type="VEuPathDB" id="FungiDB:GMDG_06689"/>
<keyword evidence="1" id="KW-0732">Signal</keyword>
<organism evidence="2">
    <name type="scientific">Pseudogymnoascus destructans</name>
    <dbReference type="NCBI Taxonomy" id="655981"/>
    <lineage>
        <taxon>Eukaryota</taxon>
        <taxon>Fungi</taxon>
        <taxon>Dikarya</taxon>
        <taxon>Ascomycota</taxon>
        <taxon>Pezizomycotina</taxon>
        <taxon>Leotiomycetes</taxon>
        <taxon>Thelebolales</taxon>
        <taxon>Thelebolaceae</taxon>
        <taxon>Pseudogymnoascus</taxon>
    </lineage>
</organism>
<dbReference type="EMBL" id="KV441401">
    <property type="protein sequence ID" value="OAF57197.1"/>
    <property type="molecule type" value="Genomic_DNA"/>
</dbReference>
<evidence type="ECO:0008006" key="3">
    <source>
        <dbReference type="Google" id="ProtNLM"/>
    </source>
</evidence>
<feature type="chain" id="PRO_5008056381" description="Fungal calcium binding protein domain-containing protein" evidence="1">
    <location>
        <begin position="17"/>
        <end position="104"/>
    </location>
</feature>